<dbReference type="Gene3D" id="3.60.15.10">
    <property type="entry name" value="Ribonuclease Z/Hydroxyacylglutathione hydrolase-like"/>
    <property type="match status" value="1"/>
</dbReference>
<dbReference type="Proteomes" id="UP000183642">
    <property type="component" value="Unassembled WGS sequence"/>
</dbReference>
<dbReference type="InterPro" id="IPR051453">
    <property type="entry name" value="MBL_Glyoxalase_II"/>
</dbReference>
<evidence type="ECO:0000313" key="3">
    <source>
        <dbReference type="Proteomes" id="UP000183642"/>
    </source>
</evidence>
<dbReference type="OrthoDB" id="2971563at2"/>
<protein>
    <submittedName>
        <fullName evidence="2">Glyoxylase, beta-lactamase superfamily II</fullName>
    </submittedName>
</protein>
<dbReference type="AlphaFoldDB" id="A0A1I5HEG7"/>
<gene>
    <name evidence="2" type="ORF">SAMN05660359_03643</name>
</gene>
<dbReference type="InterPro" id="IPR036866">
    <property type="entry name" value="RibonucZ/Hydroxyglut_hydro"/>
</dbReference>
<dbReference type="SUPFAM" id="SSF56281">
    <property type="entry name" value="Metallo-hydrolase/oxidoreductase"/>
    <property type="match status" value="1"/>
</dbReference>
<dbReference type="RefSeq" id="WP_075014944.1">
    <property type="nucleotide sequence ID" value="NZ_FOWE01000009.1"/>
</dbReference>
<dbReference type="PANTHER" id="PTHR46233:SF1">
    <property type="entry name" value="CONSERVED PROTEIN"/>
    <property type="match status" value="1"/>
</dbReference>
<reference evidence="3" key="1">
    <citation type="submission" date="2016-10" db="EMBL/GenBank/DDBJ databases">
        <authorList>
            <person name="Varghese N."/>
            <person name="Submissions S."/>
        </authorList>
    </citation>
    <scope>NUCLEOTIDE SEQUENCE [LARGE SCALE GENOMIC DNA]</scope>
    <source>
        <strain evidence="3">DSM 43161</strain>
    </source>
</reference>
<dbReference type="CDD" id="cd06262">
    <property type="entry name" value="metallo-hydrolase-like_MBL-fold"/>
    <property type="match status" value="1"/>
</dbReference>
<keyword evidence="3" id="KW-1185">Reference proteome</keyword>
<dbReference type="InterPro" id="IPR001279">
    <property type="entry name" value="Metallo-B-lactamas"/>
</dbReference>
<dbReference type="SMART" id="SM00849">
    <property type="entry name" value="Lactamase_B"/>
    <property type="match status" value="1"/>
</dbReference>
<feature type="domain" description="Metallo-beta-lactamase" evidence="1">
    <location>
        <begin position="36"/>
        <end position="197"/>
    </location>
</feature>
<evidence type="ECO:0000313" key="2">
    <source>
        <dbReference type="EMBL" id="SFO46655.1"/>
    </source>
</evidence>
<dbReference type="PANTHER" id="PTHR46233">
    <property type="entry name" value="HYDROXYACYLGLUTATHIONE HYDROLASE GLOC"/>
    <property type="match status" value="1"/>
</dbReference>
<evidence type="ECO:0000259" key="1">
    <source>
        <dbReference type="SMART" id="SM00849"/>
    </source>
</evidence>
<sequence length="218" mass="23105">MTDAGTYTGDVEVGGPADVRELPGLTISKLAVSEMANNAYLLRCTATGQALLVDAAAEPEALRALVGDADLRTVVTTHGHWDHHRALPDVVAATGARTVAHAADAGDLPVPVDRTVAHGDTVEVGEQVLEVVHLRGHTPGSIALVWRGAGTHVFTGDSLFPGGPGRTTDPTDFTSLMDDLEARVFPLPDDTWFYPGHGKDSTLGAERPHIPEWRARGW</sequence>
<accession>A0A1I5HEG7</accession>
<organism evidence="2 3">
    <name type="scientific">Geodermatophilus obscurus</name>
    <dbReference type="NCBI Taxonomy" id="1861"/>
    <lineage>
        <taxon>Bacteria</taxon>
        <taxon>Bacillati</taxon>
        <taxon>Actinomycetota</taxon>
        <taxon>Actinomycetes</taxon>
        <taxon>Geodermatophilales</taxon>
        <taxon>Geodermatophilaceae</taxon>
        <taxon>Geodermatophilus</taxon>
    </lineage>
</organism>
<name>A0A1I5HEG7_9ACTN</name>
<proteinExistence type="predicted"/>
<dbReference type="EMBL" id="FOWE01000009">
    <property type="protein sequence ID" value="SFO46655.1"/>
    <property type="molecule type" value="Genomic_DNA"/>
</dbReference>
<dbReference type="Pfam" id="PF00753">
    <property type="entry name" value="Lactamase_B"/>
    <property type="match status" value="1"/>
</dbReference>